<sequence length="261" mass="28678">MSTAIGIIPARMQSSRLPGKMLLKETGKPLIQYAWEAASASASLSEVIIATDSEEIATACKSFGARVSMTGDHPSGTDRIAEVVQNEKLQADLIINVQGDEPELDPGCIDRLVTAMQKSPNIEMGTLGTPITSQAMLIDQGCVKIVRAADGRALYFSRLPIPFYRDGDPDDLLFARPEDAHFTRSPWLLHLGIYAYRPEFLLALTQMPPSELEQLEKLEQLRALEAGASILVEVVHHRSVGIDTAADYAAFVERMQRKQDQ</sequence>
<evidence type="ECO:0000313" key="6">
    <source>
        <dbReference type="Proteomes" id="UP000315724"/>
    </source>
</evidence>
<dbReference type="OrthoDB" id="9815559at2"/>
<evidence type="ECO:0000256" key="2">
    <source>
        <dbReference type="ARBA" id="ARBA00022695"/>
    </source>
</evidence>
<dbReference type="PANTHER" id="PTHR42866:SF2">
    <property type="entry name" value="3-DEOXY-MANNO-OCTULOSONATE CYTIDYLYLTRANSFERASE, MITOCHONDRIAL"/>
    <property type="match status" value="1"/>
</dbReference>
<proteinExistence type="inferred from homology"/>
<name>A0A517QHJ0_9PLAN</name>
<comment type="similarity">
    <text evidence="4">Belongs to the KdsB family.</text>
</comment>
<dbReference type="SUPFAM" id="SSF53448">
    <property type="entry name" value="Nucleotide-diphospho-sugar transferases"/>
    <property type="match status" value="1"/>
</dbReference>
<dbReference type="Pfam" id="PF02348">
    <property type="entry name" value="CTP_transf_3"/>
    <property type="match status" value="1"/>
</dbReference>
<dbReference type="EMBL" id="CP036267">
    <property type="protein sequence ID" value="QDT31085.1"/>
    <property type="molecule type" value="Genomic_DNA"/>
</dbReference>
<comment type="pathway">
    <text evidence="4">Nucleotide-sugar biosynthesis; CMP-3-deoxy-D-manno-octulosonate biosynthesis; CMP-3-deoxy-D-manno-octulosonate from 3-deoxy-D-manno-octulosonate and CTP: step 1/1.</text>
</comment>
<dbReference type="GO" id="GO:0009103">
    <property type="term" value="P:lipopolysaccharide biosynthetic process"/>
    <property type="evidence" value="ECO:0007669"/>
    <property type="project" value="UniProtKB-UniRule"/>
</dbReference>
<dbReference type="UniPathway" id="UPA00358">
    <property type="reaction ID" value="UER00476"/>
</dbReference>
<dbReference type="KEGG" id="tpol:Mal48_03160"/>
<dbReference type="RefSeq" id="WP_145195406.1">
    <property type="nucleotide sequence ID" value="NZ_CP036267.1"/>
</dbReference>
<dbReference type="PANTHER" id="PTHR42866">
    <property type="entry name" value="3-DEOXY-MANNO-OCTULOSONATE CYTIDYLYLTRANSFERASE"/>
    <property type="match status" value="1"/>
</dbReference>
<dbReference type="GO" id="GO:0033468">
    <property type="term" value="P:CMP-keto-3-deoxy-D-manno-octulosonic acid biosynthetic process"/>
    <property type="evidence" value="ECO:0007669"/>
    <property type="project" value="UniProtKB-UniRule"/>
</dbReference>
<evidence type="ECO:0000256" key="4">
    <source>
        <dbReference type="HAMAP-Rule" id="MF_00057"/>
    </source>
</evidence>
<keyword evidence="6" id="KW-1185">Reference proteome</keyword>
<evidence type="ECO:0000256" key="1">
    <source>
        <dbReference type="ARBA" id="ARBA00022679"/>
    </source>
</evidence>
<organism evidence="5 6">
    <name type="scientific">Thalassoglobus polymorphus</name>
    <dbReference type="NCBI Taxonomy" id="2527994"/>
    <lineage>
        <taxon>Bacteria</taxon>
        <taxon>Pseudomonadati</taxon>
        <taxon>Planctomycetota</taxon>
        <taxon>Planctomycetia</taxon>
        <taxon>Planctomycetales</taxon>
        <taxon>Planctomycetaceae</taxon>
        <taxon>Thalassoglobus</taxon>
    </lineage>
</organism>
<dbReference type="GO" id="GO:0008690">
    <property type="term" value="F:3-deoxy-manno-octulosonate cytidylyltransferase activity"/>
    <property type="evidence" value="ECO:0007669"/>
    <property type="project" value="UniProtKB-UniRule"/>
</dbReference>
<evidence type="ECO:0000313" key="5">
    <source>
        <dbReference type="EMBL" id="QDT31085.1"/>
    </source>
</evidence>
<dbReference type="EC" id="2.7.7.38" evidence="4"/>
<keyword evidence="3 4" id="KW-0448">Lipopolysaccharide biosynthesis</keyword>
<dbReference type="Proteomes" id="UP000315724">
    <property type="component" value="Chromosome"/>
</dbReference>
<comment type="function">
    <text evidence="4">Activates KDO (a required 8-carbon sugar) for incorporation into bacterial lipopolysaccharide in Gram-negative bacteria.</text>
</comment>
<dbReference type="AlphaFoldDB" id="A0A517QHJ0"/>
<keyword evidence="1 4" id="KW-0808">Transferase</keyword>
<reference evidence="5 6" key="1">
    <citation type="submission" date="2019-02" db="EMBL/GenBank/DDBJ databases">
        <title>Deep-cultivation of Planctomycetes and their phenomic and genomic characterization uncovers novel biology.</title>
        <authorList>
            <person name="Wiegand S."/>
            <person name="Jogler M."/>
            <person name="Boedeker C."/>
            <person name="Pinto D."/>
            <person name="Vollmers J."/>
            <person name="Rivas-Marin E."/>
            <person name="Kohn T."/>
            <person name="Peeters S.H."/>
            <person name="Heuer A."/>
            <person name="Rast P."/>
            <person name="Oberbeckmann S."/>
            <person name="Bunk B."/>
            <person name="Jeske O."/>
            <person name="Meyerdierks A."/>
            <person name="Storesund J.E."/>
            <person name="Kallscheuer N."/>
            <person name="Luecker S."/>
            <person name="Lage O.M."/>
            <person name="Pohl T."/>
            <person name="Merkel B.J."/>
            <person name="Hornburger P."/>
            <person name="Mueller R.-W."/>
            <person name="Bruemmer F."/>
            <person name="Labrenz M."/>
            <person name="Spormann A.M."/>
            <person name="Op den Camp H."/>
            <person name="Overmann J."/>
            <person name="Amann R."/>
            <person name="Jetten M.S.M."/>
            <person name="Mascher T."/>
            <person name="Medema M.H."/>
            <person name="Devos D.P."/>
            <person name="Kaster A.-K."/>
            <person name="Ovreas L."/>
            <person name="Rohde M."/>
            <person name="Galperin M.Y."/>
            <person name="Jogler C."/>
        </authorList>
    </citation>
    <scope>NUCLEOTIDE SEQUENCE [LARGE SCALE GENOMIC DNA]</scope>
    <source>
        <strain evidence="5 6">Mal48</strain>
    </source>
</reference>
<dbReference type="Gene3D" id="3.90.550.10">
    <property type="entry name" value="Spore Coat Polysaccharide Biosynthesis Protein SpsA, Chain A"/>
    <property type="match status" value="1"/>
</dbReference>
<comment type="subcellular location">
    <subcellularLocation>
        <location evidence="4">Cytoplasm</location>
    </subcellularLocation>
</comment>
<dbReference type="InterPro" id="IPR003329">
    <property type="entry name" value="Cytidylyl_trans"/>
</dbReference>
<dbReference type="NCBIfam" id="NF003950">
    <property type="entry name" value="PRK05450.1-3"/>
    <property type="match status" value="1"/>
</dbReference>
<dbReference type="InterPro" id="IPR004528">
    <property type="entry name" value="KdsB"/>
</dbReference>
<gene>
    <name evidence="5" type="primary">kpsU</name>
    <name evidence="4" type="synonym">kdsB</name>
    <name evidence="5" type="ORF">Mal48_03160</name>
</gene>
<protein>
    <recommendedName>
        <fullName evidence="4">3-deoxy-manno-octulosonate cytidylyltransferase</fullName>
        <ecNumber evidence="4">2.7.7.38</ecNumber>
    </recommendedName>
    <alternativeName>
        <fullName evidence="4">CMP-2-keto-3-deoxyoctulosonic acid synthase</fullName>
        <shortName evidence="4">CKS</shortName>
        <shortName evidence="4">CMP-KDO synthase</shortName>
    </alternativeName>
</protein>
<comment type="catalytic activity">
    <reaction evidence="4">
        <text>3-deoxy-alpha-D-manno-oct-2-ulosonate + CTP = CMP-3-deoxy-beta-D-manno-octulosonate + diphosphate</text>
        <dbReference type="Rhea" id="RHEA:23448"/>
        <dbReference type="ChEBI" id="CHEBI:33019"/>
        <dbReference type="ChEBI" id="CHEBI:37563"/>
        <dbReference type="ChEBI" id="CHEBI:85986"/>
        <dbReference type="ChEBI" id="CHEBI:85987"/>
        <dbReference type="EC" id="2.7.7.38"/>
    </reaction>
</comment>
<dbReference type="GO" id="GO:0005829">
    <property type="term" value="C:cytosol"/>
    <property type="evidence" value="ECO:0007669"/>
    <property type="project" value="TreeGrafter"/>
</dbReference>
<dbReference type="NCBIfam" id="NF003952">
    <property type="entry name" value="PRK05450.1-5"/>
    <property type="match status" value="1"/>
</dbReference>
<evidence type="ECO:0000256" key="3">
    <source>
        <dbReference type="ARBA" id="ARBA00022985"/>
    </source>
</evidence>
<keyword evidence="2 4" id="KW-0548">Nucleotidyltransferase</keyword>
<dbReference type="HAMAP" id="MF_00057">
    <property type="entry name" value="KdsB"/>
    <property type="match status" value="1"/>
</dbReference>
<dbReference type="NCBIfam" id="TIGR00466">
    <property type="entry name" value="kdsB"/>
    <property type="match status" value="1"/>
</dbReference>
<dbReference type="InterPro" id="IPR029044">
    <property type="entry name" value="Nucleotide-diphossugar_trans"/>
</dbReference>
<accession>A0A517QHJ0</accession>
<dbReference type="CDD" id="cd02517">
    <property type="entry name" value="CMP-KDO-Synthetase"/>
    <property type="match status" value="1"/>
</dbReference>
<keyword evidence="4" id="KW-0963">Cytoplasm</keyword>